<evidence type="ECO:0000313" key="11">
    <source>
        <dbReference type="Proteomes" id="UP000595564"/>
    </source>
</evidence>
<dbReference type="Proteomes" id="UP000595564">
    <property type="component" value="Chromosome"/>
</dbReference>
<evidence type="ECO:0000256" key="2">
    <source>
        <dbReference type="ARBA" id="ARBA00022679"/>
    </source>
</evidence>
<reference evidence="10 11" key="1">
    <citation type="journal article" date="2012" name="Extremophiles">
        <title>Thermotomaculum hydrothermale gen. nov., sp. nov., a novel heterotrophic thermophile within the phylum Acidobacteria from a deep-sea hydrothermal vent chimney in the Southern Okinawa Trough.</title>
        <authorList>
            <person name="Izumi H."/>
            <person name="Nunoura T."/>
            <person name="Miyazaki M."/>
            <person name="Mino S."/>
            <person name="Toki T."/>
            <person name="Takai K."/>
            <person name="Sako Y."/>
            <person name="Sawabe T."/>
            <person name="Nakagawa S."/>
        </authorList>
    </citation>
    <scope>NUCLEOTIDE SEQUENCE [LARGE SCALE GENOMIC DNA]</scope>
    <source>
        <strain evidence="10 11">AC55</strain>
    </source>
</reference>
<proteinExistence type="inferred from homology"/>
<dbReference type="GO" id="GO:0006633">
    <property type="term" value="P:fatty acid biosynthetic process"/>
    <property type="evidence" value="ECO:0007669"/>
    <property type="project" value="UniProtKB-UniRule"/>
</dbReference>
<evidence type="ECO:0000313" key="10">
    <source>
        <dbReference type="EMBL" id="BBB33174.1"/>
    </source>
</evidence>
<dbReference type="RefSeq" id="WP_201327478.1">
    <property type="nucleotide sequence ID" value="NZ_AP017470.1"/>
</dbReference>
<keyword evidence="4 8" id="KW-0276">Fatty acid metabolism</keyword>
<keyword evidence="2 8" id="KW-0808">Transferase</keyword>
<keyword evidence="8" id="KW-0963">Cytoplasm</keyword>
<evidence type="ECO:0000256" key="3">
    <source>
        <dbReference type="ARBA" id="ARBA00022723"/>
    </source>
</evidence>
<dbReference type="AlphaFoldDB" id="A0A7R6PIE4"/>
<dbReference type="GO" id="GO:0008897">
    <property type="term" value="F:holo-[acyl-carrier-protein] synthase activity"/>
    <property type="evidence" value="ECO:0007669"/>
    <property type="project" value="UniProtKB-UniRule"/>
</dbReference>
<dbReference type="KEGG" id="thyd:TTHT_1700"/>
<feature type="binding site" evidence="8">
    <location>
        <position position="57"/>
    </location>
    <ligand>
        <name>Mg(2+)</name>
        <dbReference type="ChEBI" id="CHEBI:18420"/>
    </ligand>
</feature>
<comment type="subcellular location">
    <subcellularLocation>
        <location evidence="8">Cytoplasm</location>
    </subcellularLocation>
</comment>
<dbReference type="GO" id="GO:0005737">
    <property type="term" value="C:cytoplasm"/>
    <property type="evidence" value="ECO:0007669"/>
    <property type="project" value="UniProtKB-SubCell"/>
</dbReference>
<dbReference type="Gene3D" id="3.90.470.20">
    <property type="entry name" value="4'-phosphopantetheinyl transferase domain"/>
    <property type="match status" value="1"/>
</dbReference>
<dbReference type="Pfam" id="PF01648">
    <property type="entry name" value="ACPS"/>
    <property type="match status" value="1"/>
</dbReference>
<evidence type="ECO:0000256" key="8">
    <source>
        <dbReference type="HAMAP-Rule" id="MF_00101"/>
    </source>
</evidence>
<gene>
    <name evidence="8 10" type="primary">acpS</name>
    <name evidence="10" type="ORF">TTHT_1700</name>
</gene>
<keyword evidence="3 8" id="KW-0479">Metal-binding</keyword>
<dbReference type="InterPro" id="IPR037143">
    <property type="entry name" value="4-PPantetheinyl_Trfase_dom_sf"/>
</dbReference>
<keyword evidence="11" id="KW-1185">Reference proteome</keyword>
<dbReference type="NCBIfam" id="TIGR00516">
    <property type="entry name" value="acpS"/>
    <property type="match status" value="1"/>
</dbReference>
<keyword evidence="7 8" id="KW-0275">Fatty acid biosynthesis</keyword>
<evidence type="ECO:0000256" key="6">
    <source>
        <dbReference type="ARBA" id="ARBA00023098"/>
    </source>
</evidence>
<comment type="similarity">
    <text evidence="8">Belongs to the P-Pant transferase superfamily. AcpS family.</text>
</comment>
<comment type="catalytic activity">
    <reaction evidence="8">
        <text>apo-[ACP] + CoA = holo-[ACP] + adenosine 3',5'-bisphosphate + H(+)</text>
        <dbReference type="Rhea" id="RHEA:12068"/>
        <dbReference type="Rhea" id="RHEA-COMP:9685"/>
        <dbReference type="Rhea" id="RHEA-COMP:9690"/>
        <dbReference type="ChEBI" id="CHEBI:15378"/>
        <dbReference type="ChEBI" id="CHEBI:29999"/>
        <dbReference type="ChEBI" id="CHEBI:57287"/>
        <dbReference type="ChEBI" id="CHEBI:58343"/>
        <dbReference type="ChEBI" id="CHEBI:64479"/>
        <dbReference type="EC" id="2.7.8.7"/>
    </reaction>
</comment>
<dbReference type="SUPFAM" id="SSF56214">
    <property type="entry name" value="4'-phosphopantetheinyl transferase"/>
    <property type="match status" value="1"/>
</dbReference>
<keyword evidence="1 8" id="KW-0444">Lipid biosynthesis</keyword>
<protein>
    <recommendedName>
        <fullName evidence="8">Holo-[acyl-carrier-protein] synthase</fullName>
        <shortName evidence="8">Holo-ACP synthase</shortName>
        <ecNumber evidence="8">2.7.8.7</ecNumber>
    </recommendedName>
    <alternativeName>
        <fullName evidence="8">4'-phosphopantetheinyl transferase AcpS</fullName>
    </alternativeName>
</protein>
<evidence type="ECO:0000259" key="9">
    <source>
        <dbReference type="Pfam" id="PF01648"/>
    </source>
</evidence>
<evidence type="ECO:0000256" key="7">
    <source>
        <dbReference type="ARBA" id="ARBA00023160"/>
    </source>
</evidence>
<keyword evidence="6 8" id="KW-0443">Lipid metabolism</keyword>
<evidence type="ECO:0000256" key="5">
    <source>
        <dbReference type="ARBA" id="ARBA00022842"/>
    </source>
</evidence>
<evidence type="ECO:0000256" key="1">
    <source>
        <dbReference type="ARBA" id="ARBA00022516"/>
    </source>
</evidence>
<dbReference type="EMBL" id="AP017470">
    <property type="protein sequence ID" value="BBB33174.1"/>
    <property type="molecule type" value="Genomic_DNA"/>
</dbReference>
<dbReference type="NCBIfam" id="TIGR00556">
    <property type="entry name" value="pantethn_trn"/>
    <property type="match status" value="1"/>
</dbReference>
<feature type="binding site" evidence="8">
    <location>
        <position position="8"/>
    </location>
    <ligand>
        <name>Mg(2+)</name>
        <dbReference type="ChEBI" id="CHEBI:18420"/>
    </ligand>
</feature>
<name>A0A7R6PIE4_9BACT</name>
<accession>A0A7R6PIE4</accession>
<dbReference type="EC" id="2.7.8.7" evidence="8"/>
<comment type="function">
    <text evidence="8">Transfers the 4'-phosphopantetheine moiety from coenzyme A to a Ser of acyl-carrier-protein.</text>
</comment>
<keyword evidence="5 8" id="KW-0460">Magnesium</keyword>
<feature type="domain" description="4'-phosphopantetheinyl transferase" evidence="9">
    <location>
        <begin position="5"/>
        <end position="109"/>
    </location>
</feature>
<organism evidence="10 11">
    <name type="scientific">Thermotomaculum hydrothermale</name>
    <dbReference type="NCBI Taxonomy" id="981385"/>
    <lineage>
        <taxon>Bacteria</taxon>
        <taxon>Pseudomonadati</taxon>
        <taxon>Acidobacteriota</taxon>
        <taxon>Holophagae</taxon>
        <taxon>Thermotomaculales</taxon>
        <taxon>Thermotomaculaceae</taxon>
        <taxon>Thermotomaculum</taxon>
    </lineage>
</organism>
<dbReference type="InterPro" id="IPR004568">
    <property type="entry name" value="Ppantetheine-prot_Trfase_dom"/>
</dbReference>
<dbReference type="InterPro" id="IPR008278">
    <property type="entry name" value="4-PPantetheinyl_Trfase_dom"/>
</dbReference>
<dbReference type="InterPro" id="IPR002582">
    <property type="entry name" value="ACPS"/>
</dbReference>
<dbReference type="HAMAP" id="MF_00101">
    <property type="entry name" value="AcpS"/>
    <property type="match status" value="1"/>
</dbReference>
<evidence type="ECO:0000256" key="4">
    <source>
        <dbReference type="ARBA" id="ARBA00022832"/>
    </source>
</evidence>
<comment type="cofactor">
    <cofactor evidence="8">
        <name>Mg(2+)</name>
        <dbReference type="ChEBI" id="CHEBI:18420"/>
    </cofactor>
</comment>
<sequence>MDIEIGTDIVSIKRIEKSFNKFGDKFVKRILTEREIREYSKRKDRLQFIASRFAAKEAVYKAYNLSPFSWHRIEILKNGEIPVIYIDGKEKENIKISLSHEKEYVVAFCVRIK</sequence>
<dbReference type="GO" id="GO:0000287">
    <property type="term" value="F:magnesium ion binding"/>
    <property type="evidence" value="ECO:0007669"/>
    <property type="project" value="UniProtKB-UniRule"/>
</dbReference>